<dbReference type="Gene3D" id="1.10.10.10">
    <property type="entry name" value="Winged helix-like DNA-binding domain superfamily/Winged helix DNA-binding domain"/>
    <property type="match status" value="1"/>
</dbReference>
<dbReference type="PROSITE" id="PS51755">
    <property type="entry name" value="OMPR_PHOB"/>
    <property type="match status" value="1"/>
</dbReference>
<evidence type="ECO:0000259" key="9">
    <source>
        <dbReference type="PROSITE" id="PS50110"/>
    </source>
</evidence>
<keyword evidence="2" id="KW-0902">Two-component regulatory system</keyword>
<dbReference type="InterPro" id="IPR001867">
    <property type="entry name" value="OmpR/PhoB-type_DNA-bd"/>
</dbReference>
<evidence type="ECO:0000256" key="5">
    <source>
        <dbReference type="ARBA" id="ARBA00023159"/>
    </source>
</evidence>
<dbReference type="InterPro" id="IPR011006">
    <property type="entry name" value="CheY-like_superfamily"/>
</dbReference>
<evidence type="ECO:0008006" key="13">
    <source>
        <dbReference type="Google" id="ProtNLM"/>
    </source>
</evidence>
<dbReference type="RefSeq" id="WP_010767863.1">
    <property type="nucleotide sequence ID" value="NZ_ASWE01000003.1"/>
</dbReference>
<accession>R3WU13</accession>
<feature type="domain" description="OmpR/PhoB-type" evidence="10">
    <location>
        <begin position="124"/>
        <end position="223"/>
    </location>
</feature>
<dbReference type="Gene3D" id="3.40.50.2300">
    <property type="match status" value="1"/>
</dbReference>
<dbReference type="Proteomes" id="UP000013785">
    <property type="component" value="Unassembled WGS sequence"/>
</dbReference>
<feature type="domain" description="Response regulatory" evidence="9">
    <location>
        <begin position="3"/>
        <end position="115"/>
    </location>
</feature>
<dbReference type="InterPro" id="IPR001789">
    <property type="entry name" value="Sig_transdc_resp-reg_receiver"/>
</dbReference>
<evidence type="ECO:0000256" key="8">
    <source>
        <dbReference type="PROSITE-ProRule" id="PRU01091"/>
    </source>
</evidence>
<dbReference type="EMBL" id="AJAT01000012">
    <property type="protein sequence ID" value="EOL45305.1"/>
    <property type="molecule type" value="Genomic_DNA"/>
</dbReference>
<dbReference type="SMART" id="SM00862">
    <property type="entry name" value="Trans_reg_C"/>
    <property type="match status" value="1"/>
</dbReference>
<keyword evidence="3" id="KW-0805">Transcription regulation</keyword>
<evidence type="ECO:0000256" key="1">
    <source>
        <dbReference type="ARBA" id="ARBA00022553"/>
    </source>
</evidence>
<evidence type="ECO:0000313" key="11">
    <source>
        <dbReference type="EMBL" id="EOL45305.1"/>
    </source>
</evidence>
<evidence type="ECO:0000313" key="12">
    <source>
        <dbReference type="Proteomes" id="UP000013785"/>
    </source>
</evidence>
<evidence type="ECO:0000256" key="3">
    <source>
        <dbReference type="ARBA" id="ARBA00023015"/>
    </source>
</evidence>
<dbReference type="AlphaFoldDB" id="R3WU13"/>
<dbReference type="CDD" id="cd00383">
    <property type="entry name" value="trans_reg_C"/>
    <property type="match status" value="1"/>
</dbReference>
<keyword evidence="5" id="KW-0010">Activator</keyword>
<dbReference type="SUPFAM" id="SSF52172">
    <property type="entry name" value="CheY-like"/>
    <property type="match status" value="1"/>
</dbReference>
<dbReference type="PATRIC" id="fig|1158610.3.peg.1169"/>
<keyword evidence="4 8" id="KW-0238">DNA-binding</keyword>
<reference evidence="11 12" key="1">
    <citation type="submission" date="2013-02" db="EMBL/GenBank/DDBJ databases">
        <title>The Genome Sequence of Enterococcus phoeniculicola BAA-412.</title>
        <authorList>
            <consortium name="The Broad Institute Genome Sequencing Platform"/>
            <consortium name="The Broad Institute Genome Sequencing Center for Infectious Disease"/>
            <person name="Earl A.M."/>
            <person name="Gilmore M.S."/>
            <person name="Lebreton F."/>
            <person name="Walker B."/>
            <person name="Young S.K."/>
            <person name="Zeng Q."/>
            <person name="Gargeya S."/>
            <person name="Fitzgerald M."/>
            <person name="Haas B."/>
            <person name="Abouelleil A."/>
            <person name="Alvarado L."/>
            <person name="Arachchi H.M."/>
            <person name="Berlin A.M."/>
            <person name="Chapman S.B."/>
            <person name="Dewar J."/>
            <person name="Goldberg J."/>
            <person name="Griggs A."/>
            <person name="Gujja S."/>
            <person name="Hansen M."/>
            <person name="Howarth C."/>
            <person name="Imamovic A."/>
            <person name="Larimer J."/>
            <person name="McCowan C."/>
            <person name="Murphy C."/>
            <person name="Neiman D."/>
            <person name="Pearson M."/>
            <person name="Priest M."/>
            <person name="Roberts A."/>
            <person name="Saif S."/>
            <person name="Shea T."/>
            <person name="Sisk P."/>
            <person name="Sykes S."/>
            <person name="Wortman J."/>
            <person name="Nusbaum C."/>
            <person name="Birren B."/>
        </authorList>
    </citation>
    <scope>NUCLEOTIDE SEQUENCE [LARGE SCALE GENOMIC DNA]</scope>
    <source>
        <strain evidence="11 12">ATCC BAA-412</strain>
    </source>
</reference>
<dbReference type="eggNOG" id="COG0745">
    <property type="taxonomic scope" value="Bacteria"/>
</dbReference>
<comment type="caution">
    <text evidence="11">The sequence shown here is derived from an EMBL/GenBank/DDBJ whole genome shotgun (WGS) entry which is preliminary data.</text>
</comment>
<dbReference type="InterPro" id="IPR039420">
    <property type="entry name" value="WalR-like"/>
</dbReference>
<dbReference type="GO" id="GO:0006355">
    <property type="term" value="P:regulation of DNA-templated transcription"/>
    <property type="evidence" value="ECO:0007669"/>
    <property type="project" value="InterPro"/>
</dbReference>
<organism evidence="11 12">
    <name type="scientific">Enterococcus phoeniculicola ATCC BAA-412</name>
    <dbReference type="NCBI Taxonomy" id="1158610"/>
    <lineage>
        <taxon>Bacteria</taxon>
        <taxon>Bacillati</taxon>
        <taxon>Bacillota</taxon>
        <taxon>Bacilli</taxon>
        <taxon>Lactobacillales</taxon>
        <taxon>Enterococcaceae</taxon>
        <taxon>Enterococcus</taxon>
    </lineage>
</organism>
<gene>
    <name evidence="11" type="ORF">UC3_01195</name>
</gene>
<evidence type="ECO:0000256" key="7">
    <source>
        <dbReference type="PROSITE-ProRule" id="PRU00169"/>
    </source>
</evidence>
<dbReference type="HOGENOM" id="CLU_000445_30_3_9"/>
<dbReference type="PANTHER" id="PTHR48111:SF2">
    <property type="entry name" value="RESPONSE REGULATOR SAER"/>
    <property type="match status" value="1"/>
</dbReference>
<sequence>MKRILIVEDDIHICQLLREFFQNSVQLTIVHTGTEGALLGGSGSYDLILLDLMLPGKEGEQVLKEIRQQVQTPVIVMTAIGDKEKTVTLLKAGANDYIPKPFNFDELEARIEVQFRNQPAILEEKKLTYKNLTLNEEFHQITIFDQPIEASRKEYQLMDLLLANPKKIFSKENLYERVWEESYLGGENTLNVHLSNLRKKLKSADPENEYIETIWGMGIRLAKEQN</sequence>
<feature type="modified residue" description="4-aspartylphosphate" evidence="7">
    <location>
        <position position="51"/>
    </location>
</feature>
<dbReference type="PROSITE" id="PS50110">
    <property type="entry name" value="RESPONSE_REGULATORY"/>
    <property type="match status" value="1"/>
</dbReference>
<evidence type="ECO:0000256" key="4">
    <source>
        <dbReference type="ARBA" id="ARBA00023125"/>
    </source>
</evidence>
<dbReference type="GO" id="GO:0000976">
    <property type="term" value="F:transcription cis-regulatory region binding"/>
    <property type="evidence" value="ECO:0007669"/>
    <property type="project" value="TreeGrafter"/>
</dbReference>
<dbReference type="GO" id="GO:0032993">
    <property type="term" value="C:protein-DNA complex"/>
    <property type="evidence" value="ECO:0007669"/>
    <property type="project" value="TreeGrafter"/>
</dbReference>
<keyword evidence="6" id="KW-0804">Transcription</keyword>
<dbReference type="SMART" id="SM00448">
    <property type="entry name" value="REC"/>
    <property type="match status" value="1"/>
</dbReference>
<keyword evidence="12" id="KW-1185">Reference proteome</keyword>
<dbReference type="FunFam" id="1.10.10.10:FF:000018">
    <property type="entry name" value="DNA-binding response regulator ResD"/>
    <property type="match status" value="1"/>
</dbReference>
<evidence type="ECO:0000256" key="6">
    <source>
        <dbReference type="ARBA" id="ARBA00023163"/>
    </source>
</evidence>
<dbReference type="STRING" id="154621.RV11_GL000822"/>
<dbReference type="GO" id="GO:0005829">
    <property type="term" value="C:cytosol"/>
    <property type="evidence" value="ECO:0007669"/>
    <property type="project" value="TreeGrafter"/>
</dbReference>
<evidence type="ECO:0000256" key="2">
    <source>
        <dbReference type="ARBA" id="ARBA00023012"/>
    </source>
</evidence>
<proteinExistence type="predicted"/>
<dbReference type="Pfam" id="PF00486">
    <property type="entry name" value="Trans_reg_C"/>
    <property type="match status" value="1"/>
</dbReference>
<dbReference type="GO" id="GO:0000156">
    <property type="term" value="F:phosphorelay response regulator activity"/>
    <property type="evidence" value="ECO:0007669"/>
    <property type="project" value="TreeGrafter"/>
</dbReference>
<protein>
    <recommendedName>
        <fullName evidence="13">Two-component system response regulator receiver protein</fullName>
    </recommendedName>
</protein>
<dbReference type="InterPro" id="IPR036388">
    <property type="entry name" value="WH-like_DNA-bd_sf"/>
</dbReference>
<dbReference type="PANTHER" id="PTHR48111">
    <property type="entry name" value="REGULATOR OF RPOS"/>
    <property type="match status" value="1"/>
</dbReference>
<evidence type="ECO:0000259" key="10">
    <source>
        <dbReference type="PROSITE" id="PS51755"/>
    </source>
</evidence>
<keyword evidence="1 7" id="KW-0597">Phosphoprotein</keyword>
<dbReference type="Pfam" id="PF00072">
    <property type="entry name" value="Response_reg"/>
    <property type="match status" value="1"/>
</dbReference>
<feature type="DNA-binding region" description="OmpR/PhoB-type" evidence="8">
    <location>
        <begin position="124"/>
        <end position="223"/>
    </location>
</feature>
<name>R3WU13_9ENTE</name>